<feature type="domain" description="Metallo-beta-lactamase" evidence="1">
    <location>
        <begin position="47"/>
        <end position="220"/>
    </location>
</feature>
<dbReference type="SUPFAM" id="SSF56281">
    <property type="entry name" value="Metallo-hydrolase/oxidoreductase"/>
    <property type="match status" value="1"/>
</dbReference>
<name>A0A2P2C8T8_9ZZZZ</name>
<gene>
    <name evidence="2" type="ORF">NOCA250042</name>
</gene>
<dbReference type="InterPro" id="IPR001279">
    <property type="entry name" value="Metallo-B-lactamas"/>
</dbReference>
<accession>A0A2P2C8T8</accession>
<dbReference type="InterPro" id="IPR036866">
    <property type="entry name" value="RibonucZ/Hydroxyglut_hydro"/>
</dbReference>
<dbReference type="Gene3D" id="3.60.15.10">
    <property type="entry name" value="Ribonuclease Z/Hydroxyacylglutathione hydrolase-like"/>
    <property type="match status" value="1"/>
</dbReference>
<sequence length="283" mass="31030">MNMDNTGDNVENAGNYFVNEAVGLPREIVTGVHWLGACQGYSELHGYNSTYLAVGENASAIIECGAGASYPHVIAQLEAVEAIGIPPVKYIFTTHQEVPHSGSLGLLLERFPEAVACGPVAEFHLVFPEFEDRLVEMEIGESVDLGGTTIDVLEAPFRDYLYTRWYFDSTKKVIFTGDGFAYSHYHGAGHCGHVAEEVPELALPEMTARFAENAFWWTTHVDIEPYVARLEWLLETTGAKTLAPTHGLPVLDIPKTLPELIKGLRLMSKVTADGRARVPVLGI</sequence>
<proteinExistence type="predicted"/>
<organism evidence="2">
    <name type="scientific">metagenome</name>
    <dbReference type="NCBI Taxonomy" id="256318"/>
    <lineage>
        <taxon>unclassified sequences</taxon>
        <taxon>metagenomes</taxon>
    </lineage>
</organism>
<dbReference type="SMART" id="SM00849">
    <property type="entry name" value="Lactamase_B"/>
    <property type="match status" value="1"/>
</dbReference>
<evidence type="ECO:0000259" key="1">
    <source>
        <dbReference type="SMART" id="SM00849"/>
    </source>
</evidence>
<evidence type="ECO:0000313" key="2">
    <source>
        <dbReference type="EMBL" id="CUR58411.1"/>
    </source>
</evidence>
<reference evidence="2" key="1">
    <citation type="submission" date="2015-08" db="EMBL/GenBank/DDBJ databases">
        <authorList>
            <person name="Babu N.S."/>
            <person name="Beckwith C.J."/>
            <person name="Beseler K.G."/>
            <person name="Brison A."/>
            <person name="Carone J.V."/>
            <person name="Caskin T.P."/>
            <person name="Diamond M."/>
            <person name="Durham M.E."/>
            <person name="Foxe J.M."/>
            <person name="Go M."/>
            <person name="Henderson B.A."/>
            <person name="Jones I.B."/>
            <person name="McGettigan J.A."/>
            <person name="Micheletti S.J."/>
            <person name="Nasrallah M.E."/>
            <person name="Ortiz D."/>
            <person name="Piller C.R."/>
            <person name="Privatt S.R."/>
            <person name="Schneider S.L."/>
            <person name="Sharp S."/>
            <person name="Smith T.C."/>
            <person name="Stanton J.D."/>
            <person name="Ullery H.E."/>
            <person name="Wilson R.J."/>
            <person name="Serrano M.G."/>
            <person name="Buck G."/>
            <person name="Lee V."/>
            <person name="Wang Y."/>
            <person name="Carvalho R."/>
            <person name="Voegtly L."/>
            <person name="Shi R."/>
            <person name="Duckworth R."/>
            <person name="Johnson A."/>
            <person name="Loviza R."/>
            <person name="Walstead R."/>
            <person name="Shah Z."/>
            <person name="Kiflezghi M."/>
            <person name="Wade K."/>
            <person name="Ball S.L."/>
            <person name="Bradley K.W."/>
            <person name="Asai D.J."/>
            <person name="Bowman C.A."/>
            <person name="Russell D.A."/>
            <person name="Pope W.H."/>
            <person name="Jacobs-Sera D."/>
            <person name="Hendrix R.W."/>
            <person name="Hatfull G.F."/>
        </authorList>
    </citation>
    <scope>NUCLEOTIDE SEQUENCE</scope>
</reference>
<dbReference type="Pfam" id="PF00753">
    <property type="entry name" value="Lactamase_B"/>
    <property type="match status" value="1"/>
</dbReference>
<protein>
    <recommendedName>
        <fullName evidence="1">Metallo-beta-lactamase domain-containing protein</fullName>
    </recommendedName>
</protein>
<dbReference type="EMBL" id="CZKA01000045">
    <property type="protein sequence ID" value="CUR58411.1"/>
    <property type="molecule type" value="Genomic_DNA"/>
</dbReference>
<dbReference type="AlphaFoldDB" id="A0A2P2C8T8"/>